<feature type="compositionally biased region" description="Basic and acidic residues" evidence="1">
    <location>
        <begin position="535"/>
        <end position="560"/>
    </location>
</feature>
<dbReference type="InterPro" id="IPR024527">
    <property type="entry name" value="Eisosome1"/>
</dbReference>
<dbReference type="Pfam" id="PF12757">
    <property type="entry name" value="Eisosome1"/>
    <property type="match status" value="1"/>
</dbReference>
<dbReference type="GO" id="GO:0070941">
    <property type="term" value="P:eisosome assembly"/>
    <property type="evidence" value="ECO:0007669"/>
    <property type="project" value="TreeGrafter"/>
</dbReference>
<evidence type="ECO:0000313" key="2">
    <source>
        <dbReference type="EMBL" id="CEJ54519.1"/>
    </source>
</evidence>
<proteinExistence type="predicted"/>
<feature type="compositionally biased region" description="Basic and acidic residues" evidence="1">
    <location>
        <begin position="86"/>
        <end position="95"/>
    </location>
</feature>
<keyword evidence="3" id="KW-1185">Reference proteome</keyword>
<feature type="region of interest" description="Disordered" evidence="1">
    <location>
        <begin position="486"/>
        <end position="601"/>
    </location>
</feature>
<evidence type="ECO:0000313" key="3">
    <source>
        <dbReference type="Proteomes" id="UP000042958"/>
    </source>
</evidence>
<dbReference type="PANTHER" id="PTHR28298:SF1">
    <property type="entry name" value="EISOSOME PROTEIN 1"/>
    <property type="match status" value="1"/>
</dbReference>
<reference evidence="3" key="1">
    <citation type="journal article" date="2015" name="Genome Announc.">
        <title>Draft genome sequence of the fungus Penicillium brasilianum MG11.</title>
        <authorList>
            <person name="Horn F."/>
            <person name="Linde J."/>
            <person name="Mattern D.J."/>
            <person name="Walther G."/>
            <person name="Guthke R."/>
            <person name="Brakhage A.A."/>
            <person name="Valiante V."/>
        </authorList>
    </citation>
    <scope>NUCLEOTIDE SEQUENCE [LARGE SCALE GENOMIC DNA]</scope>
    <source>
        <strain evidence="3">MG11</strain>
    </source>
</reference>
<name>A0A0F7TCS9_PENBI</name>
<dbReference type="PANTHER" id="PTHR28298">
    <property type="entry name" value="EISOSOME PROTEIN 1"/>
    <property type="match status" value="1"/>
</dbReference>
<feature type="region of interest" description="Disordered" evidence="1">
    <location>
        <begin position="86"/>
        <end position="107"/>
    </location>
</feature>
<accession>A0A0F7TCS9</accession>
<feature type="region of interest" description="Disordered" evidence="1">
    <location>
        <begin position="322"/>
        <end position="357"/>
    </location>
</feature>
<evidence type="ECO:0000256" key="1">
    <source>
        <dbReference type="SAM" id="MobiDB-lite"/>
    </source>
</evidence>
<dbReference type="OrthoDB" id="4070583at2759"/>
<gene>
    <name evidence="2" type="ORF">PMG11_00827</name>
</gene>
<feature type="compositionally biased region" description="Polar residues" evidence="1">
    <location>
        <begin position="828"/>
        <end position="852"/>
    </location>
</feature>
<feature type="compositionally biased region" description="Low complexity" evidence="1">
    <location>
        <begin position="561"/>
        <end position="601"/>
    </location>
</feature>
<feature type="compositionally biased region" description="Polar residues" evidence="1">
    <location>
        <begin position="126"/>
        <end position="139"/>
    </location>
</feature>
<evidence type="ECO:0008006" key="4">
    <source>
        <dbReference type="Google" id="ProtNLM"/>
    </source>
</evidence>
<feature type="region of interest" description="Disordered" evidence="1">
    <location>
        <begin position="125"/>
        <end position="147"/>
    </location>
</feature>
<feature type="compositionally biased region" description="Polar residues" evidence="1">
    <location>
        <begin position="799"/>
        <end position="815"/>
    </location>
</feature>
<feature type="region of interest" description="Disordered" evidence="1">
    <location>
        <begin position="26"/>
        <end position="58"/>
    </location>
</feature>
<dbReference type="AlphaFoldDB" id="A0A0F7TCS9"/>
<feature type="compositionally biased region" description="Basic and acidic residues" evidence="1">
    <location>
        <begin position="722"/>
        <end position="739"/>
    </location>
</feature>
<feature type="region of interest" description="Disordered" evidence="1">
    <location>
        <begin position="1"/>
        <end position="20"/>
    </location>
</feature>
<feature type="compositionally biased region" description="Basic and acidic residues" evidence="1">
    <location>
        <begin position="880"/>
        <end position="891"/>
    </location>
</feature>
<protein>
    <recommendedName>
        <fullName evidence="4">Eisosome protein 1</fullName>
    </recommendedName>
</protein>
<dbReference type="EMBL" id="CDHK01000001">
    <property type="protein sequence ID" value="CEJ54519.1"/>
    <property type="molecule type" value="Genomic_DNA"/>
</dbReference>
<feature type="region of interest" description="Disordered" evidence="1">
    <location>
        <begin position="625"/>
        <end position="891"/>
    </location>
</feature>
<sequence length="891" mass="96702">MATAQQMPPGPRSARLADDAATAALYATQPRRKAPVRDAPVSDNKHLNTRATRATTDLSHASAASALAHANQKPIEIWRPGRLTDAEKAASHVKDFSPPQIPQKSTQYSAEGLGAAILAVREQRAMTGQSPNQQATTQHDTSRSDHNQDKALRAATGAYAARQRADSAPIEPVITTDSDWALSAAGISHRAQRESEGPLAHLDNAMEQSRITHAKTNARLYTSSPPVSSEVQERNRRNSLHAAALVMARDMYDITGPTGEAPNMDHAVSAAQKGQSQLQARKTVSGATGSAGRRALILQEAAQKRAAEKLARMRDEHAEMQQYYGTAPQPQRSLLSARRKRTSSDADETQVDAEQSRQIHKQMFSLRNKMNKVDEKRQKDRDLLMEAARRNVDAQIHDMEMKVYADTGRAPPSIQKQWDEAASEKVRREAEAAEAKSVPADRVNIGASRYMDMADVEAVARTRVQPALDEITDQAERRRAEELEARLDAEEQQRQAAIQREREASLTRAEHRDGVSEKRGSKGLKFFSWKRKSKQPHEEKADVNKEAAAHEAAADERPTEEAQVAQGAVAAPETKEAPAAAPEVREPAVAAAPEPAVTAAPQPAVVAAHEPVAVAPEPAVVAAHEPAVAAAPEPKDKAKPEEAAESAPSEAIRQDSGMPSTSGMTNLEGAAPISPPVNLTYEPAQDDDRPSMLRSQTGPRDAAATGGVSTLHKNQAITSPRADSKLKTWFRDRLIRRTSEPQPLYPHQPGPEYSDSESAFTGGAALTGRIEPRGAALSSHPVSTEDLESEHGEYEGATEESTNNPQVAQNGNSNETSKRHRLRRSWLKTVSRNSQELKTNGTEHPNQSSEAVPTSELRGLRDSAVEQGLPAPPVLGDSLSIRRESRFSEDL</sequence>
<dbReference type="STRING" id="104259.A0A0F7TCS9"/>
<feature type="compositionally biased region" description="Basic and acidic residues" evidence="1">
    <location>
        <begin position="486"/>
        <end position="520"/>
    </location>
</feature>
<feature type="compositionally biased region" description="Basic and acidic residues" evidence="1">
    <location>
        <begin position="633"/>
        <end position="642"/>
    </location>
</feature>
<feature type="compositionally biased region" description="Polar residues" evidence="1">
    <location>
        <begin position="707"/>
        <end position="718"/>
    </location>
</feature>
<organism evidence="2 3">
    <name type="scientific">Penicillium brasilianum</name>
    <dbReference type="NCBI Taxonomy" id="104259"/>
    <lineage>
        <taxon>Eukaryota</taxon>
        <taxon>Fungi</taxon>
        <taxon>Dikarya</taxon>
        <taxon>Ascomycota</taxon>
        <taxon>Pezizomycotina</taxon>
        <taxon>Eurotiomycetes</taxon>
        <taxon>Eurotiomycetidae</taxon>
        <taxon>Eurotiales</taxon>
        <taxon>Aspergillaceae</taxon>
        <taxon>Penicillium</taxon>
    </lineage>
</organism>
<dbReference type="Proteomes" id="UP000042958">
    <property type="component" value="Unassembled WGS sequence"/>
</dbReference>